<dbReference type="RefSeq" id="WP_008790854.1">
    <property type="nucleotide sequence ID" value="NZ_AKCB01000001.1"/>
</dbReference>
<dbReference type="HOGENOM" id="CLU_044146_0_1_9"/>
<dbReference type="InterPro" id="IPR036412">
    <property type="entry name" value="HAD-like_sf"/>
</dbReference>
<dbReference type="NCBIfam" id="TIGR00099">
    <property type="entry name" value="Cof-subfamily"/>
    <property type="match status" value="1"/>
</dbReference>
<dbReference type="GO" id="GO:0016791">
    <property type="term" value="F:phosphatase activity"/>
    <property type="evidence" value="ECO:0007669"/>
    <property type="project" value="TreeGrafter"/>
</dbReference>
<comment type="caution">
    <text evidence="1">The sequence shown here is derived from an EMBL/GenBank/DDBJ whole genome shotgun (WGS) entry which is preliminary data.</text>
</comment>
<dbReference type="STRING" id="100884.GCA_000269565_01719"/>
<name>E7GG79_9FIRM</name>
<dbReference type="InterPro" id="IPR000150">
    <property type="entry name" value="Cof"/>
</dbReference>
<organism evidence="1 2">
    <name type="scientific">Coprobacillus cateniformis</name>
    <dbReference type="NCBI Taxonomy" id="100884"/>
    <lineage>
        <taxon>Bacteria</taxon>
        <taxon>Bacillati</taxon>
        <taxon>Bacillota</taxon>
        <taxon>Erysipelotrichia</taxon>
        <taxon>Erysipelotrichales</taxon>
        <taxon>Coprobacillaceae</taxon>
        <taxon>Coprobacillus</taxon>
    </lineage>
</organism>
<protein>
    <submittedName>
        <fullName evidence="1">Uncharacterized protein</fullName>
    </submittedName>
</protein>
<dbReference type="Gene3D" id="3.40.50.1000">
    <property type="entry name" value="HAD superfamily/HAD-like"/>
    <property type="match status" value="1"/>
</dbReference>
<dbReference type="Gene3D" id="3.30.1240.10">
    <property type="match status" value="1"/>
</dbReference>
<dbReference type="Proteomes" id="UP000003157">
    <property type="component" value="Unassembled WGS sequence"/>
</dbReference>
<evidence type="ECO:0000313" key="2">
    <source>
        <dbReference type="Proteomes" id="UP000003157"/>
    </source>
</evidence>
<proteinExistence type="predicted"/>
<dbReference type="Pfam" id="PF08282">
    <property type="entry name" value="Hydrolase_3"/>
    <property type="match status" value="1"/>
</dbReference>
<reference evidence="1 2" key="1">
    <citation type="submission" date="2010-12" db="EMBL/GenBank/DDBJ databases">
        <title>The Genome Sequence of Coprobacillus sp. strain 29_1.</title>
        <authorList>
            <consortium name="The Broad Institute Genome Sequencing Platform"/>
            <person name="Earl A."/>
            <person name="Ward D."/>
            <person name="Feldgarden M."/>
            <person name="Gevers D."/>
            <person name="Daigneault M."/>
            <person name="Sibley C.D."/>
            <person name="White A."/>
            <person name="Strauss J."/>
            <person name="Allen-Vercoe E."/>
            <person name="Young S.K."/>
            <person name="Zeng Q."/>
            <person name="Gargeya S."/>
            <person name="Fitzgerald M."/>
            <person name="Haas B."/>
            <person name="Abouelleil A."/>
            <person name="Alvarado L."/>
            <person name="Arachchi H.M."/>
            <person name="Berlin A."/>
            <person name="Brown A."/>
            <person name="Chapman S.B."/>
            <person name="Chen Z."/>
            <person name="Dunbar C."/>
            <person name="Freedman E."/>
            <person name="Gearin G."/>
            <person name="Gellesch M."/>
            <person name="Goldberg J."/>
            <person name="Griggs A."/>
            <person name="Gujja S."/>
            <person name="Heilman E."/>
            <person name="Heiman D."/>
            <person name="Howarth C."/>
            <person name="Larson L."/>
            <person name="Lui A."/>
            <person name="MacDonald P.J.P."/>
            <person name="Mehta T."/>
            <person name="Montmayeur A."/>
            <person name="Murphy C."/>
            <person name="Neiman D."/>
            <person name="Pearson M."/>
            <person name="Priest M."/>
            <person name="Roberts A."/>
            <person name="Saif S."/>
            <person name="Shea T."/>
            <person name="Shenoy N."/>
            <person name="Sisk P."/>
            <person name="Stolte C."/>
            <person name="Sykes S."/>
            <person name="White J."/>
            <person name="Yandava C."/>
            <person name="Nusbaum C."/>
            <person name="Birren B."/>
        </authorList>
    </citation>
    <scope>NUCLEOTIDE SEQUENCE [LARGE SCALE GENOMIC DNA]</scope>
    <source>
        <strain evidence="1 2">29_1</strain>
    </source>
</reference>
<dbReference type="PANTHER" id="PTHR10000:SF8">
    <property type="entry name" value="HAD SUPERFAMILY HYDROLASE-LIKE, TYPE 3"/>
    <property type="match status" value="1"/>
</dbReference>
<sequence>MNDIKMIVMDLDGTLLTKNQNILPYTKDVLMKYQEKGISLVLASGRDIDSIQKIGKKLNMSDYLQNTYICLNGLEIYDMENRLLHKEEKLKYEDGVQLADLAKKYHIDMIFFFKDCLYILEYGNTGIINDHFMTSVKNEIHDISEIPMSYFDCLKKIAFIQTAGTMSQIIKDLQNEVENKYELCMVEDAWVEINPLGLSKGHALKVLSGIKNIPLNQMIAFGNGENDIDMLKTAGIGVAMGNSFESVKSAADDICDDCENNGIAKYLINM</sequence>
<dbReference type="EMBL" id="ADKX01000053">
    <property type="protein sequence ID" value="EFW02983.1"/>
    <property type="molecule type" value="Genomic_DNA"/>
</dbReference>
<keyword evidence="2" id="KW-1185">Reference proteome</keyword>
<dbReference type="PANTHER" id="PTHR10000">
    <property type="entry name" value="PHOSPHOSERINE PHOSPHATASE"/>
    <property type="match status" value="1"/>
</dbReference>
<dbReference type="OrthoDB" id="9781413at2"/>
<evidence type="ECO:0000313" key="1">
    <source>
        <dbReference type="EMBL" id="EFW02983.1"/>
    </source>
</evidence>
<dbReference type="InterPro" id="IPR023214">
    <property type="entry name" value="HAD_sf"/>
</dbReference>
<accession>E7GG79</accession>
<dbReference type="SUPFAM" id="SSF56784">
    <property type="entry name" value="HAD-like"/>
    <property type="match status" value="1"/>
</dbReference>
<dbReference type="GO" id="GO:0005829">
    <property type="term" value="C:cytosol"/>
    <property type="evidence" value="ECO:0007669"/>
    <property type="project" value="TreeGrafter"/>
</dbReference>
<dbReference type="AlphaFoldDB" id="E7GG79"/>
<dbReference type="SFLD" id="SFLDS00003">
    <property type="entry name" value="Haloacid_Dehalogenase"/>
    <property type="match status" value="1"/>
</dbReference>
<dbReference type="SFLD" id="SFLDG01140">
    <property type="entry name" value="C2.B:_Phosphomannomutase_and_P"/>
    <property type="match status" value="1"/>
</dbReference>
<dbReference type="GeneID" id="78229586"/>
<gene>
    <name evidence="1" type="ORF">HMPREF9488_03772</name>
</gene>
<dbReference type="GO" id="GO:0000287">
    <property type="term" value="F:magnesium ion binding"/>
    <property type="evidence" value="ECO:0007669"/>
    <property type="project" value="TreeGrafter"/>
</dbReference>
<dbReference type="eggNOG" id="COG0561">
    <property type="taxonomic scope" value="Bacteria"/>
</dbReference>